<reference evidence="3" key="1">
    <citation type="submission" date="2017-09" db="EMBL/GenBank/DDBJ databases">
        <title>Depth-based differentiation of microbial function through sediment-hosted aquifers and enrichment of novel symbionts in the deep terrestrial subsurface.</title>
        <authorList>
            <person name="Probst A.J."/>
            <person name="Ladd B."/>
            <person name="Jarett J.K."/>
            <person name="Geller-Mcgrath D.E."/>
            <person name="Sieber C.M.K."/>
            <person name="Emerson J.B."/>
            <person name="Anantharaman K."/>
            <person name="Thomas B.C."/>
            <person name="Malmstrom R."/>
            <person name="Stieglmeier M."/>
            <person name="Klingl A."/>
            <person name="Woyke T."/>
            <person name="Ryan C.M."/>
            <person name="Banfield J.F."/>
        </authorList>
    </citation>
    <scope>NUCLEOTIDE SEQUENCE [LARGE SCALE GENOMIC DNA]</scope>
</reference>
<evidence type="ECO:0000313" key="2">
    <source>
        <dbReference type="EMBL" id="PIZ45992.1"/>
    </source>
</evidence>
<feature type="domain" description="Conserved hypothetical protein CHP02391" evidence="1">
    <location>
        <begin position="143"/>
        <end position="250"/>
    </location>
</feature>
<accession>A0A2M7TI31</accession>
<name>A0A2M7TI31_UNCKA</name>
<comment type="caution">
    <text evidence="2">The sequence shown here is derived from an EMBL/GenBank/DDBJ whole genome shotgun (WGS) entry which is preliminary data.</text>
</comment>
<proteinExistence type="predicted"/>
<sequence length="257" mass="29687">MNLRSNKYMAVLTTLEKQILEKLFQMGGGYVLNFSDRTMREFFRDDIGIDIYNQKYNYASGSKANRMRGLWLKADEKTVGKSVLKLIEYIENQIVLDNLTRADFPTDRMTAAKNIGEKQLGTKTKVENKSRATFKNGNINITLQKEVFDHVQKLLNSGHYYNAVEEAYKIVRQKLKDITGKEKAHEAFSESNQEKIFGRKPKNDAEKDFFEGVKFLHMSIQFLRNEKAHTPAQDLGKNLAIHYISLASLAYDLITRR</sequence>
<dbReference type="EMBL" id="PFNL01000116">
    <property type="protein sequence ID" value="PIZ45992.1"/>
    <property type="molecule type" value="Genomic_DNA"/>
</dbReference>
<dbReference type="Pfam" id="PF09509">
    <property type="entry name" value="Hypoth_Ymh"/>
    <property type="match status" value="1"/>
</dbReference>
<gene>
    <name evidence="2" type="ORF">COY32_04350</name>
</gene>
<dbReference type="Proteomes" id="UP000228920">
    <property type="component" value="Unassembled WGS sequence"/>
</dbReference>
<dbReference type="InterPro" id="IPR012654">
    <property type="entry name" value="CHP02391"/>
</dbReference>
<dbReference type="NCBIfam" id="TIGR02391">
    <property type="entry name" value="hypoth_ymh"/>
    <property type="match status" value="1"/>
</dbReference>
<evidence type="ECO:0000313" key="3">
    <source>
        <dbReference type="Proteomes" id="UP000228920"/>
    </source>
</evidence>
<organism evidence="2 3">
    <name type="scientific">candidate division WWE3 bacterium CG_4_10_14_0_2_um_filter_41_14</name>
    <dbReference type="NCBI Taxonomy" id="1975072"/>
    <lineage>
        <taxon>Bacteria</taxon>
        <taxon>Katanobacteria</taxon>
    </lineage>
</organism>
<dbReference type="AlphaFoldDB" id="A0A2M7TI31"/>
<evidence type="ECO:0000259" key="1">
    <source>
        <dbReference type="Pfam" id="PF09509"/>
    </source>
</evidence>
<protein>
    <submittedName>
        <fullName evidence="2">TIGR02391 family protein</fullName>
    </submittedName>
</protein>